<evidence type="ECO:0000256" key="1">
    <source>
        <dbReference type="SAM" id="MobiDB-lite"/>
    </source>
</evidence>
<feature type="compositionally biased region" description="Polar residues" evidence="1">
    <location>
        <begin position="34"/>
        <end position="48"/>
    </location>
</feature>
<reference evidence="3" key="1">
    <citation type="submission" date="2004-11" db="EMBL/GenBank/DDBJ databases">
        <title>The full-length cDNA sequences of Schistosoma japonicum genes.</title>
        <authorList>
            <person name="Han Z."/>
        </authorList>
    </citation>
    <scope>NUCLEOTIDE SEQUENCE</scope>
</reference>
<keyword evidence="2" id="KW-0732">Signal</keyword>
<proteinExistence type="evidence at transcript level"/>
<reference evidence="3" key="2">
    <citation type="journal article" date="2006" name="PLoS Pathog.">
        <title>New perspectives on host-parasite interplay by comparative transcriptomic and proteomic analyses of Schistosoma japonicum.</title>
        <authorList>
            <person name="Liu F."/>
            <person name="Lu J."/>
            <person name="Hu W."/>
            <person name="Wang S.Y."/>
            <person name="Cui S.J."/>
            <person name="Chi M."/>
            <person name="Yan Q."/>
            <person name="Wang X.R."/>
            <person name="Song H.D."/>
            <person name="Xu X.N."/>
            <person name="Wang J.J."/>
            <person name="Zhang X.L."/>
            <person name="Zhang X."/>
            <person name="Wang Z.Q."/>
            <person name="Xue C.L."/>
            <person name="Brindley P.J."/>
            <person name="McManus D.P."/>
            <person name="Yang P.Y."/>
            <person name="Feng Z."/>
            <person name="Chen Z."/>
            <person name="Han Z.G."/>
        </authorList>
    </citation>
    <scope>NUCLEOTIDE SEQUENCE</scope>
</reference>
<protein>
    <submittedName>
        <fullName evidence="3">SJCHGC06541 protein</fullName>
    </submittedName>
</protein>
<feature type="compositionally biased region" description="Low complexity" evidence="1">
    <location>
        <begin position="49"/>
        <end position="58"/>
    </location>
</feature>
<dbReference type="EMBL" id="AY816042">
    <property type="protein sequence ID" value="AAW27774.1"/>
    <property type="molecule type" value="mRNA"/>
</dbReference>
<accession>Q5D8T2</accession>
<feature type="compositionally biased region" description="Low complexity" evidence="1">
    <location>
        <begin position="23"/>
        <end position="33"/>
    </location>
</feature>
<feature type="region of interest" description="Disordered" evidence="1">
    <location>
        <begin position="23"/>
        <end position="72"/>
    </location>
</feature>
<sequence length="111" mass="12421">MLMKVIVMLCFMKFTMCEETTETITSESLSNTTDNSYGVNDLTTSYNETQQSTNSTDMTSDDDGDNDDDEDSDVDFMTLLKKSLAVILVYLGDLLLITIDKNPSTNETMIK</sequence>
<dbReference type="AlphaFoldDB" id="Q5D8T2"/>
<name>Q5D8T2_SCHJA</name>
<feature type="signal peptide" evidence="2">
    <location>
        <begin position="1"/>
        <end position="17"/>
    </location>
</feature>
<evidence type="ECO:0000313" key="3">
    <source>
        <dbReference type="EMBL" id="AAW27774.1"/>
    </source>
</evidence>
<evidence type="ECO:0000256" key="2">
    <source>
        <dbReference type="SAM" id="SignalP"/>
    </source>
</evidence>
<feature type="chain" id="PRO_5004254732" evidence="2">
    <location>
        <begin position="18"/>
        <end position="111"/>
    </location>
</feature>
<organism evidence="3">
    <name type="scientific">Schistosoma japonicum</name>
    <name type="common">Blood fluke</name>
    <dbReference type="NCBI Taxonomy" id="6182"/>
    <lineage>
        <taxon>Eukaryota</taxon>
        <taxon>Metazoa</taxon>
        <taxon>Spiralia</taxon>
        <taxon>Lophotrochozoa</taxon>
        <taxon>Platyhelminthes</taxon>
        <taxon>Trematoda</taxon>
        <taxon>Digenea</taxon>
        <taxon>Strigeidida</taxon>
        <taxon>Schistosomatoidea</taxon>
        <taxon>Schistosomatidae</taxon>
        <taxon>Schistosoma</taxon>
    </lineage>
</organism>
<feature type="compositionally biased region" description="Acidic residues" evidence="1">
    <location>
        <begin position="59"/>
        <end position="72"/>
    </location>
</feature>